<dbReference type="InterPro" id="IPR038076">
    <property type="entry name" value="MgtE_N_sf"/>
</dbReference>
<protein>
    <submittedName>
        <fullName evidence="2">Mg/Co/Ni transporter MgtE</fullName>
    </submittedName>
</protein>
<dbReference type="AlphaFoldDB" id="A0A7W4UKW5"/>
<accession>A0A7W4UKW5</accession>
<proteinExistence type="predicted"/>
<organism evidence="2 3">
    <name type="scientific">Pseudoclavibacter helvolus</name>
    <dbReference type="NCBI Taxonomy" id="255205"/>
    <lineage>
        <taxon>Bacteria</taxon>
        <taxon>Bacillati</taxon>
        <taxon>Actinomycetota</taxon>
        <taxon>Actinomycetes</taxon>
        <taxon>Micrococcales</taxon>
        <taxon>Microbacteriaceae</taxon>
        <taxon>Pseudoclavibacter</taxon>
    </lineage>
</organism>
<reference evidence="2 3" key="1">
    <citation type="submission" date="2020-08" db="EMBL/GenBank/DDBJ databases">
        <title>Sequencing the genomes of 1000 actinobacteria strains.</title>
        <authorList>
            <person name="Klenk H.-P."/>
        </authorList>
    </citation>
    <scope>NUCLEOTIDE SEQUENCE [LARGE SCALE GENOMIC DNA]</scope>
    <source>
        <strain evidence="2 3">DSM 20419</strain>
    </source>
</reference>
<dbReference type="Proteomes" id="UP000545286">
    <property type="component" value="Unassembled WGS sequence"/>
</dbReference>
<evidence type="ECO:0000259" key="1">
    <source>
        <dbReference type="Pfam" id="PF03448"/>
    </source>
</evidence>
<dbReference type="SUPFAM" id="SSF158791">
    <property type="entry name" value="MgtE N-terminal domain-like"/>
    <property type="match status" value="1"/>
</dbReference>
<dbReference type="Gene3D" id="1.25.60.10">
    <property type="entry name" value="MgtE N-terminal domain-like"/>
    <property type="match status" value="1"/>
</dbReference>
<feature type="domain" description="Magnesium transporter MgtE intracellular" evidence="1">
    <location>
        <begin position="35"/>
        <end position="78"/>
    </location>
</feature>
<comment type="caution">
    <text evidence="2">The sequence shown here is derived from an EMBL/GenBank/DDBJ whole genome shotgun (WGS) entry which is preliminary data.</text>
</comment>
<evidence type="ECO:0000313" key="2">
    <source>
        <dbReference type="EMBL" id="MBB2956350.1"/>
    </source>
</evidence>
<dbReference type="InterPro" id="IPR006668">
    <property type="entry name" value="Mg_transptr_MgtE_intracell_dom"/>
</dbReference>
<sequence>MPPIHFLDDLVELVSNHLSRGDLSAAATALVSAPVPDVAVLLERLPAREAGVAFRLLPKDEAMTVFERMDAPAQREVVA</sequence>
<dbReference type="EMBL" id="JACHWJ010000001">
    <property type="protein sequence ID" value="MBB2956350.1"/>
    <property type="molecule type" value="Genomic_DNA"/>
</dbReference>
<keyword evidence="3" id="KW-1185">Reference proteome</keyword>
<gene>
    <name evidence="2" type="ORF">FHX72_000462</name>
</gene>
<dbReference type="Pfam" id="PF03448">
    <property type="entry name" value="MgtE_N"/>
    <property type="match status" value="1"/>
</dbReference>
<name>A0A7W4UKW5_9MICO</name>
<evidence type="ECO:0000313" key="3">
    <source>
        <dbReference type="Proteomes" id="UP000545286"/>
    </source>
</evidence>